<keyword evidence="3" id="KW-1185">Reference proteome</keyword>
<comment type="caution">
    <text evidence="2">The sequence shown here is derived from an EMBL/GenBank/DDBJ whole genome shotgun (WGS) entry which is preliminary data.</text>
</comment>
<evidence type="ECO:0000313" key="2">
    <source>
        <dbReference type="EMBL" id="NVL09554.1"/>
    </source>
</evidence>
<dbReference type="RefSeq" id="WP_176532909.1">
    <property type="nucleotide sequence ID" value="NZ_CP088022.1"/>
</dbReference>
<dbReference type="Proteomes" id="UP000692816">
    <property type="component" value="Unassembled WGS sequence"/>
</dbReference>
<name>A0A939LJE3_9BRAD</name>
<reference evidence="1" key="2">
    <citation type="journal article" date="2021" name="Int. J. Syst. Evol. Microbiol.">
        <title>Bradyrhizobium septentrionale sp. nov. (sv. septentrionale) and Bradyrhizobium quebecense sp. nov. (sv. septentrionale) associated with legumes native to Canada possess rearranged symbiosis genes and numerous insertion sequences.</title>
        <authorList>
            <person name="Bromfield E.S.P."/>
            <person name="Cloutier S."/>
        </authorList>
    </citation>
    <scope>NUCLEOTIDE SEQUENCE</scope>
    <source>
        <strain evidence="1">12S5</strain>
    </source>
</reference>
<evidence type="ECO:0000313" key="1">
    <source>
        <dbReference type="EMBL" id="MBO1433507.1"/>
    </source>
</evidence>
<accession>A0A939LJE3</accession>
<sequence length="117" mass="12732">MPAMLAEGANLHLPPSQIETMLQGVVSRHLAKLGRVALAAKCARGFDPERAPMDDKRAFWTYALLDAQGSTAVVRAEDRIRMGADGLSDADIEAVQNHLAMLRTNDLVPTNRHILST</sequence>
<dbReference type="EMBL" id="JAGEPA010000001">
    <property type="protein sequence ID" value="MBO1433507.1"/>
    <property type="molecule type" value="Genomic_DNA"/>
</dbReference>
<gene>
    <name evidence="2" type="ORF">HU230_27980</name>
    <name evidence="1" type="ORF">J4P68_30095</name>
</gene>
<proteinExistence type="predicted"/>
<reference evidence="2" key="1">
    <citation type="submission" date="2020-06" db="EMBL/GenBank/DDBJ databases">
        <title>Whole Genome Sequence of Bradyrhizobium sp. Strain 66S1MB.</title>
        <authorList>
            <person name="Bromfield E."/>
            <person name="Cloutier S."/>
        </authorList>
    </citation>
    <scope>NUCLEOTIDE SEQUENCE</scope>
    <source>
        <strain evidence="2">66S1MB</strain>
    </source>
</reference>
<dbReference type="EMBL" id="JABWSX010000001">
    <property type="protein sequence ID" value="NVL09554.1"/>
    <property type="molecule type" value="Genomic_DNA"/>
</dbReference>
<evidence type="ECO:0000313" key="3">
    <source>
        <dbReference type="Proteomes" id="UP000692816"/>
    </source>
</evidence>
<protein>
    <submittedName>
        <fullName evidence="2">Uncharacterized protein</fullName>
    </submittedName>
</protein>
<dbReference type="AlphaFoldDB" id="A0A939LJE3"/>
<organism evidence="2">
    <name type="scientific">Bradyrhizobium quebecense</name>
    <dbReference type="NCBI Taxonomy" id="2748629"/>
    <lineage>
        <taxon>Bacteria</taxon>
        <taxon>Pseudomonadati</taxon>
        <taxon>Pseudomonadota</taxon>
        <taxon>Alphaproteobacteria</taxon>
        <taxon>Hyphomicrobiales</taxon>
        <taxon>Nitrobacteraceae</taxon>
        <taxon>Bradyrhizobium</taxon>
    </lineage>
</organism>